<reference evidence="2" key="1">
    <citation type="submission" date="2023-10" db="EMBL/GenBank/DDBJ databases">
        <title>Chromosome-level genome of the transformable northern wattle, Acacia crassicarpa.</title>
        <authorList>
            <person name="Massaro I."/>
            <person name="Sinha N.R."/>
            <person name="Poethig S."/>
            <person name="Leichty A.R."/>
        </authorList>
    </citation>
    <scope>NUCLEOTIDE SEQUENCE</scope>
    <source>
        <strain evidence="2">Acra3RX</strain>
        <tissue evidence="2">Leaf</tissue>
    </source>
</reference>
<name>A0AAE1N5J9_9FABA</name>
<gene>
    <name evidence="2" type="ORF">QN277_000683</name>
</gene>
<comment type="caution">
    <text evidence="2">The sequence shown here is derived from an EMBL/GenBank/DDBJ whole genome shotgun (WGS) entry which is preliminary data.</text>
</comment>
<organism evidence="2 3">
    <name type="scientific">Acacia crassicarpa</name>
    <name type="common">northern wattle</name>
    <dbReference type="NCBI Taxonomy" id="499986"/>
    <lineage>
        <taxon>Eukaryota</taxon>
        <taxon>Viridiplantae</taxon>
        <taxon>Streptophyta</taxon>
        <taxon>Embryophyta</taxon>
        <taxon>Tracheophyta</taxon>
        <taxon>Spermatophyta</taxon>
        <taxon>Magnoliopsida</taxon>
        <taxon>eudicotyledons</taxon>
        <taxon>Gunneridae</taxon>
        <taxon>Pentapetalae</taxon>
        <taxon>rosids</taxon>
        <taxon>fabids</taxon>
        <taxon>Fabales</taxon>
        <taxon>Fabaceae</taxon>
        <taxon>Caesalpinioideae</taxon>
        <taxon>mimosoid clade</taxon>
        <taxon>Acacieae</taxon>
        <taxon>Acacia</taxon>
    </lineage>
</organism>
<accession>A0AAE1N5J9</accession>
<protein>
    <recommendedName>
        <fullName evidence="4">Secreted protein</fullName>
    </recommendedName>
</protein>
<evidence type="ECO:0000256" key="1">
    <source>
        <dbReference type="SAM" id="SignalP"/>
    </source>
</evidence>
<evidence type="ECO:0000313" key="3">
    <source>
        <dbReference type="Proteomes" id="UP001293593"/>
    </source>
</evidence>
<dbReference type="AlphaFoldDB" id="A0AAE1N5J9"/>
<sequence>MLHSQCLSRLFLLIISAVVPSNHRRLAESVVMGTKIAWISFSLSVGAFWGRGGGLSFISPSWRKLGIVGN</sequence>
<feature type="chain" id="PRO_5041989549" description="Secreted protein" evidence="1">
    <location>
        <begin position="21"/>
        <end position="70"/>
    </location>
</feature>
<keyword evidence="1" id="KW-0732">Signal</keyword>
<keyword evidence="3" id="KW-1185">Reference proteome</keyword>
<dbReference type="EMBL" id="JAWXYG010000001">
    <property type="protein sequence ID" value="KAK4283763.1"/>
    <property type="molecule type" value="Genomic_DNA"/>
</dbReference>
<dbReference type="Proteomes" id="UP001293593">
    <property type="component" value="Unassembled WGS sequence"/>
</dbReference>
<evidence type="ECO:0000313" key="2">
    <source>
        <dbReference type="EMBL" id="KAK4283763.1"/>
    </source>
</evidence>
<evidence type="ECO:0008006" key="4">
    <source>
        <dbReference type="Google" id="ProtNLM"/>
    </source>
</evidence>
<proteinExistence type="predicted"/>
<feature type="signal peptide" evidence="1">
    <location>
        <begin position="1"/>
        <end position="20"/>
    </location>
</feature>